<evidence type="ECO:0000256" key="1">
    <source>
        <dbReference type="SAM" id="MobiDB-lite"/>
    </source>
</evidence>
<dbReference type="Pfam" id="PF13481">
    <property type="entry name" value="AAA_25"/>
    <property type="match status" value="1"/>
</dbReference>
<dbReference type="AlphaFoldDB" id="A0A7C4Z982"/>
<dbReference type="Proteomes" id="UP000885759">
    <property type="component" value="Unassembled WGS sequence"/>
</dbReference>
<dbReference type="SUPFAM" id="SSF52540">
    <property type="entry name" value="P-loop containing nucleoside triphosphate hydrolases"/>
    <property type="match status" value="1"/>
</dbReference>
<dbReference type="EMBL" id="DRPZ01000181">
    <property type="protein sequence ID" value="HGY09736.1"/>
    <property type="molecule type" value="Genomic_DNA"/>
</dbReference>
<organism evidence="2">
    <name type="scientific">Oceanithermus profundus</name>
    <dbReference type="NCBI Taxonomy" id="187137"/>
    <lineage>
        <taxon>Bacteria</taxon>
        <taxon>Thermotogati</taxon>
        <taxon>Deinococcota</taxon>
        <taxon>Deinococci</taxon>
        <taxon>Thermales</taxon>
        <taxon>Thermaceae</taxon>
        <taxon>Oceanithermus</taxon>
    </lineage>
</organism>
<comment type="caution">
    <text evidence="2">The sequence shown here is derived from an EMBL/GenBank/DDBJ whole genome shotgun (WGS) entry which is preliminary data.</text>
</comment>
<feature type="region of interest" description="Disordered" evidence="1">
    <location>
        <begin position="303"/>
        <end position="327"/>
    </location>
</feature>
<protein>
    <submittedName>
        <fullName evidence="2">AAA family ATPase</fullName>
    </submittedName>
</protein>
<proteinExistence type="predicted"/>
<gene>
    <name evidence="2" type="ORF">ENK37_06770</name>
</gene>
<name>A0A7C4Z982_9DEIN</name>
<reference evidence="2" key="1">
    <citation type="journal article" date="2020" name="mSystems">
        <title>Genome- and Community-Level Interaction Insights into Carbon Utilization and Element Cycling Functions of Hydrothermarchaeota in Hydrothermal Sediment.</title>
        <authorList>
            <person name="Zhou Z."/>
            <person name="Liu Y."/>
            <person name="Xu W."/>
            <person name="Pan J."/>
            <person name="Luo Z.H."/>
            <person name="Li M."/>
        </authorList>
    </citation>
    <scope>NUCLEOTIDE SEQUENCE [LARGE SCALE GENOMIC DNA]</scope>
    <source>
        <strain evidence="2">HyVt-570</strain>
    </source>
</reference>
<dbReference type="InterPro" id="IPR027417">
    <property type="entry name" value="P-loop_NTPase"/>
</dbReference>
<dbReference type="Gene3D" id="1.10.10.10">
    <property type="entry name" value="Winged helix-like DNA-binding domain superfamily/Winged helix DNA-binding domain"/>
    <property type="match status" value="1"/>
</dbReference>
<sequence>MHPFPVVRVGRIAEREARPAWLVESLWAEQAVGFIAGTPKSCKTWLALELAVAVASGRPCMGRFRVHQRGHVLLVAAEDTPGAVRHRVECIARARGVDLRRLGVGLIDAPALRLDQEGDRRRLEATVAHIRPRMLILDPLVRLHRADENSAADISALLAFLRQLQREHAVAIALVHHVRKSPAGQPGQALRGSGDLHAWADSNLFLLRRKDRLQLHAEHRSHPTPDPIPVELDPTLHLKVSEGPSPQPPPDTDPSLVNRLLWTLIAQPCSRAELRQHLHIRNETLGRILAELEVDGRITRKNGLLVATPPPPSTATKAGPSRRPTSR</sequence>
<dbReference type="Gene3D" id="3.40.50.300">
    <property type="entry name" value="P-loop containing nucleotide triphosphate hydrolases"/>
    <property type="match status" value="1"/>
</dbReference>
<accession>A0A7C4Z982</accession>
<evidence type="ECO:0000313" key="2">
    <source>
        <dbReference type="EMBL" id="HGY09736.1"/>
    </source>
</evidence>
<dbReference type="InterPro" id="IPR036388">
    <property type="entry name" value="WH-like_DNA-bd_sf"/>
</dbReference>